<evidence type="ECO:0008006" key="3">
    <source>
        <dbReference type="Google" id="ProtNLM"/>
    </source>
</evidence>
<name>A0A1F8GRL6_9BACT</name>
<dbReference type="EMBL" id="MGKO01000013">
    <property type="protein sequence ID" value="OGN27296.1"/>
    <property type="molecule type" value="Genomic_DNA"/>
</dbReference>
<evidence type="ECO:0000313" key="2">
    <source>
        <dbReference type="Proteomes" id="UP000178444"/>
    </source>
</evidence>
<dbReference type="Proteomes" id="UP000178444">
    <property type="component" value="Unassembled WGS sequence"/>
</dbReference>
<reference evidence="1 2" key="1">
    <citation type="journal article" date="2016" name="Nat. Commun.">
        <title>Thousands of microbial genomes shed light on interconnected biogeochemical processes in an aquifer system.</title>
        <authorList>
            <person name="Anantharaman K."/>
            <person name="Brown C.T."/>
            <person name="Hug L.A."/>
            <person name="Sharon I."/>
            <person name="Castelle C.J."/>
            <person name="Probst A.J."/>
            <person name="Thomas B.C."/>
            <person name="Singh A."/>
            <person name="Wilkins M.J."/>
            <person name="Karaoz U."/>
            <person name="Brodie E.L."/>
            <person name="Williams K.H."/>
            <person name="Hubbard S.S."/>
            <person name="Banfield J.F."/>
        </authorList>
    </citation>
    <scope>NUCLEOTIDE SEQUENCE [LARGE SCALE GENOMIC DNA]</scope>
</reference>
<organism evidence="1 2">
    <name type="scientific">Candidatus Yanofskybacteria bacterium RIFCSPLOWO2_01_FULL_49_17</name>
    <dbReference type="NCBI Taxonomy" id="1802700"/>
    <lineage>
        <taxon>Bacteria</taxon>
        <taxon>Candidatus Yanofskyibacteriota</taxon>
    </lineage>
</organism>
<sequence>MNIQNLKNPLLDQILTPPQYEKMHYGVPYILNLKNNKQELLYYGTEHSKDPQDKKFDEIESLFKDFTVAHSADKIIVALESMVPPEVLSRDEMIEKYRETGFLMYLAHRHSIRVISPEPGDKIMPLVKLFGGYSVGVLAGWMLAGTLVYKSSAQPLAVSDLIDTFRIIDASIGYGLLPSIVNEEDAIKIIEDKYISVIREQFQLETGSNLVPPMLNSICADYKSLDLNTLKNVLDRSKEKNIFHKISSDFSNVRDRYIARGILDELQKRNSVFAVFGTNHVIAQEPAFKKYFSLS</sequence>
<gene>
    <name evidence="1" type="ORF">A2941_00355</name>
</gene>
<dbReference type="AlphaFoldDB" id="A0A1F8GRL6"/>
<proteinExistence type="predicted"/>
<evidence type="ECO:0000313" key="1">
    <source>
        <dbReference type="EMBL" id="OGN27296.1"/>
    </source>
</evidence>
<comment type="caution">
    <text evidence="1">The sequence shown here is derived from an EMBL/GenBank/DDBJ whole genome shotgun (WGS) entry which is preliminary data.</text>
</comment>
<accession>A0A1F8GRL6</accession>
<protein>
    <recommendedName>
        <fullName evidence="3">TraB family protein</fullName>
    </recommendedName>
</protein>